<gene>
    <name evidence="1" type="ORF">M622_03080</name>
</gene>
<accession>S9ZNJ4</accession>
<dbReference type="PATRIC" id="fig|1348657.5.peg.1592"/>
<evidence type="ECO:0000313" key="2">
    <source>
        <dbReference type="Proteomes" id="UP000015455"/>
    </source>
</evidence>
<dbReference type="RefSeq" id="WP_021249018.1">
    <property type="nucleotide sequence ID" value="NZ_ATJV01000048.1"/>
</dbReference>
<organism evidence="1 2">
    <name type="scientific">Thauera terpenica 58Eu</name>
    <dbReference type="NCBI Taxonomy" id="1348657"/>
    <lineage>
        <taxon>Bacteria</taxon>
        <taxon>Pseudomonadati</taxon>
        <taxon>Pseudomonadota</taxon>
        <taxon>Betaproteobacteria</taxon>
        <taxon>Rhodocyclales</taxon>
        <taxon>Zoogloeaceae</taxon>
        <taxon>Thauera</taxon>
    </lineage>
</organism>
<proteinExistence type="predicted"/>
<comment type="caution">
    <text evidence="1">The sequence shown here is derived from an EMBL/GenBank/DDBJ whole genome shotgun (WGS) entry which is preliminary data.</text>
</comment>
<dbReference type="STRING" id="1348657.M622_03080"/>
<dbReference type="AlphaFoldDB" id="S9ZNJ4"/>
<keyword evidence="2" id="KW-1185">Reference proteome</keyword>
<sequence length="67" mass="7683">MQDQGDDLDDVAVTYLKGFPPDRVRAIVAEARRLRARLSSIPFYAEKEKRRGSELWLRLAISYAGED</sequence>
<dbReference type="EMBL" id="ATJV01000048">
    <property type="protein sequence ID" value="EPZ16176.1"/>
    <property type="molecule type" value="Genomic_DNA"/>
</dbReference>
<name>S9ZNJ4_9RHOO</name>
<evidence type="ECO:0000313" key="1">
    <source>
        <dbReference type="EMBL" id="EPZ16176.1"/>
    </source>
</evidence>
<protein>
    <submittedName>
        <fullName evidence="1">Uncharacterized protein</fullName>
    </submittedName>
</protein>
<dbReference type="Proteomes" id="UP000015455">
    <property type="component" value="Unassembled WGS sequence"/>
</dbReference>
<reference evidence="1 2" key="1">
    <citation type="submission" date="2013-06" db="EMBL/GenBank/DDBJ databases">
        <title>Draft genome sequence of Thauera terpenica.</title>
        <authorList>
            <person name="Liu B."/>
            <person name="Frostegard A.H."/>
            <person name="Shapleigh J.P."/>
        </authorList>
    </citation>
    <scope>NUCLEOTIDE SEQUENCE [LARGE SCALE GENOMIC DNA]</scope>
    <source>
        <strain evidence="1 2">58Eu</strain>
    </source>
</reference>